<organism evidence="1 2">
    <name type="scientific">Juglans regia</name>
    <name type="common">English walnut</name>
    <dbReference type="NCBI Taxonomy" id="51240"/>
    <lineage>
        <taxon>Eukaryota</taxon>
        <taxon>Viridiplantae</taxon>
        <taxon>Streptophyta</taxon>
        <taxon>Embryophyta</taxon>
        <taxon>Tracheophyta</taxon>
        <taxon>Spermatophyta</taxon>
        <taxon>Magnoliopsida</taxon>
        <taxon>eudicotyledons</taxon>
        <taxon>Gunneridae</taxon>
        <taxon>Pentapetalae</taxon>
        <taxon>rosids</taxon>
        <taxon>fabids</taxon>
        <taxon>Fagales</taxon>
        <taxon>Juglandaceae</taxon>
        <taxon>Juglans</taxon>
    </lineage>
</organism>
<reference evidence="2" key="1">
    <citation type="submission" date="2025-08" db="UniProtKB">
        <authorList>
            <consortium name="RefSeq"/>
        </authorList>
    </citation>
    <scope>IDENTIFICATION</scope>
    <source>
        <tissue evidence="2">Leaves</tissue>
    </source>
</reference>
<dbReference type="SUPFAM" id="SSF57850">
    <property type="entry name" value="RING/U-box"/>
    <property type="match status" value="1"/>
</dbReference>
<dbReference type="Gene3D" id="3.30.40.10">
    <property type="entry name" value="Zinc/RING finger domain, C3HC4 (zinc finger)"/>
    <property type="match status" value="1"/>
</dbReference>
<evidence type="ECO:0000313" key="2">
    <source>
        <dbReference type="RefSeq" id="XP_018840786.1"/>
    </source>
</evidence>
<dbReference type="KEGG" id="jre:109006075"/>
<accession>A0A2I4GA70</accession>
<proteinExistence type="predicted"/>
<dbReference type="Pfam" id="PF13920">
    <property type="entry name" value="zf-C3HC4_3"/>
    <property type="match status" value="1"/>
</dbReference>
<dbReference type="AlphaFoldDB" id="A0A2I4GA70"/>
<gene>
    <name evidence="2" type="primary">LOC109006075</name>
</gene>
<dbReference type="Gramene" id="Jr01_18320_p1">
    <property type="protein sequence ID" value="cds.Jr01_18320_p1"/>
    <property type="gene ID" value="Jr01_18320"/>
</dbReference>
<dbReference type="OrthoDB" id="1711136at2759"/>
<dbReference type="Proteomes" id="UP000235220">
    <property type="component" value="Chromosome 1"/>
</dbReference>
<dbReference type="InterPro" id="IPR013083">
    <property type="entry name" value="Znf_RING/FYVE/PHD"/>
</dbReference>
<protein>
    <submittedName>
        <fullName evidence="2">Uncharacterized protein LOC109006075 isoform X1</fullName>
    </submittedName>
</protein>
<dbReference type="PANTHER" id="PTHR46629">
    <property type="entry name" value="OS01G0917900 PROTEIN"/>
    <property type="match status" value="1"/>
</dbReference>
<name>A0A2I4GA70_JUGRE</name>
<dbReference type="InterPro" id="IPR001841">
    <property type="entry name" value="Znf_RING"/>
</dbReference>
<keyword evidence="1" id="KW-1185">Reference proteome</keyword>
<dbReference type="RefSeq" id="XP_018840786.1">
    <property type="nucleotide sequence ID" value="XM_018985241.2"/>
</dbReference>
<dbReference type="SMART" id="SM00184">
    <property type="entry name" value="RING"/>
    <property type="match status" value="1"/>
</dbReference>
<dbReference type="PROSITE" id="PS50089">
    <property type="entry name" value="ZF_RING_2"/>
    <property type="match status" value="1"/>
</dbReference>
<dbReference type="GeneID" id="109006075"/>
<evidence type="ECO:0000313" key="1">
    <source>
        <dbReference type="Proteomes" id="UP000235220"/>
    </source>
</evidence>
<sequence>MPLLCCCSIKTASSCLRFISLDYGAISPIAIPSFFILKFVRLAAHFSNIRAAKPGIKNVITAHVPQVQQCAAATREQNNSIEETTQVEEDRVSMDSGDPGRRWTSLKERLGFKGMGCCGSRRRPTSSSFSTLETLQENPHTAPPLSSGMNLAMALAAERNSREEKDEGPATEVKTLMRLIEETDGVDWRKKRRRDNKGADTDWVCCVCMERSKGAAFIPCGHTFCRVCSREMWVNRGTCPLCNRSILEILDIF</sequence>